<dbReference type="Proteomes" id="UP001203036">
    <property type="component" value="Unassembled WGS sequence"/>
</dbReference>
<protein>
    <submittedName>
        <fullName evidence="1">Lipopolysaccharide assembly protein LapA domain-containing protein</fullName>
    </submittedName>
</protein>
<accession>A0ACC5ZT71</accession>
<name>A0ACC5ZT71_9RHOB</name>
<organism evidence="1 2">
    <name type="scientific">Lutimaribacter degradans</name>
    <dbReference type="NCBI Taxonomy" id="2945989"/>
    <lineage>
        <taxon>Bacteria</taxon>
        <taxon>Pseudomonadati</taxon>
        <taxon>Pseudomonadota</taxon>
        <taxon>Alphaproteobacteria</taxon>
        <taxon>Rhodobacterales</taxon>
        <taxon>Roseobacteraceae</taxon>
        <taxon>Lutimaribacter</taxon>
    </lineage>
</organism>
<evidence type="ECO:0000313" key="1">
    <source>
        <dbReference type="EMBL" id="MCM2561482.1"/>
    </source>
</evidence>
<reference evidence="1" key="1">
    <citation type="submission" date="2022-06" db="EMBL/GenBank/DDBJ databases">
        <title>Lutimaribacter sp. EGI FJ00013, a novel bacterium isolated from a salt lake sediment enrichment.</title>
        <authorList>
            <person name="Gao L."/>
            <person name="Fang B.-Z."/>
            <person name="Li W.-J."/>
        </authorList>
    </citation>
    <scope>NUCLEOTIDE SEQUENCE</scope>
    <source>
        <strain evidence="1">EGI FJ00013</strain>
    </source>
</reference>
<dbReference type="EMBL" id="JAMQGO010000002">
    <property type="protein sequence ID" value="MCM2561482.1"/>
    <property type="molecule type" value="Genomic_DNA"/>
</dbReference>
<sequence length="119" mass="13250">MRYIRYAILAVIAAVLIVLALANRTMVTLTTLPEGLARVPGMAILEHSVEVPLFIVLFGGVLAGLLLGFVWEWVREHKQRADAARKQAEIKKLERELRRSQAKADEGKDEVLAMLDKTG</sequence>
<comment type="caution">
    <text evidence="1">The sequence shown here is derived from an EMBL/GenBank/DDBJ whole genome shotgun (WGS) entry which is preliminary data.</text>
</comment>
<evidence type="ECO:0000313" key="2">
    <source>
        <dbReference type="Proteomes" id="UP001203036"/>
    </source>
</evidence>
<gene>
    <name evidence="1" type="ORF">M8744_04930</name>
</gene>
<keyword evidence="2" id="KW-1185">Reference proteome</keyword>
<proteinExistence type="predicted"/>